<evidence type="ECO:0000313" key="1">
    <source>
        <dbReference type="EMBL" id="KAI4832402.1"/>
    </source>
</evidence>
<name>A0ACB9XZ40_CHAAC</name>
<proteinExistence type="predicted"/>
<dbReference type="EMBL" id="CM043785">
    <property type="protein sequence ID" value="KAI4832402.1"/>
    <property type="molecule type" value="Genomic_DNA"/>
</dbReference>
<accession>A0ACB9XZ40</accession>
<gene>
    <name evidence="1" type="ORF">KUCAC02_015371</name>
</gene>
<sequence length="95" mass="10931">MPSAQIRVIIVSGEPHFHQGLINVRIWIKINMLTAPVSPLCLFESIVFYTKRAELKVPVWMCQDAGQQRRSFSVVLLERRAMAALIQLQEGRWDP</sequence>
<organism evidence="1 2">
    <name type="scientific">Chaenocephalus aceratus</name>
    <name type="common">Blackfin icefish</name>
    <name type="synonym">Chaenichthys aceratus</name>
    <dbReference type="NCBI Taxonomy" id="36190"/>
    <lineage>
        <taxon>Eukaryota</taxon>
        <taxon>Metazoa</taxon>
        <taxon>Chordata</taxon>
        <taxon>Craniata</taxon>
        <taxon>Vertebrata</taxon>
        <taxon>Euteleostomi</taxon>
        <taxon>Actinopterygii</taxon>
        <taxon>Neopterygii</taxon>
        <taxon>Teleostei</taxon>
        <taxon>Neoteleostei</taxon>
        <taxon>Acanthomorphata</taxon>
        <taxon>Eupercaria</taxon>
        <taxon>Perciformes</taxon>
        <taxon>Notothenioidei</taxon>
        <taxon>Channichthyidae</taxon>
        <taxon>Chaenocephalus</taxon>
    </lineage>
</organism>
<comment type="caution">
    <text evidence="1">The sequence shown here is derived from an EMBL/GenBank/DDBJ whole genome shotgun (WGS) entry which is preliminary data.</text>
</comment>
<evidence type="ECO:0000313" key="2">
    <source>
        <dbReference type="Proteomes" id="UP001057452"/>
    </source>
</evidence>
<keyword evidence="2" id="KW-1185">Reference proteome</keyword>
<protein>
    <submittedName>
        <fullName evidence="1">Uncharacterized protein</fullName>
    </submittedName>
</protein>
<reference evidence="1" key="1">
    <citation type="submission" date="2022-05" db="EMBL/GenBank/DDBJ databases">
        <title>Chromosome-level genome of Chaenocephalus aceratus.</title>
        <authorList>
            <person name="Park H."/>
        </authorList>
    </citation>
    <scope>NUCLEOTIDE SEQUENCE</scope>
    <source>
        <strain evidence="1">KU_202001</strain>
    </source>
</reference>
<dbReference type="Proteomes" id="UP001057452">
    <property type="component" value="Chromosome 1"/>
</dbReference>